<gene>
    <name evidence="6" type="ORF">K469DRAFT_556460</name>
</gene>
<feature type="region of interest" description="Disordered" evidence="4">
    <location>
        <begin position="489"/>
        <end position="549"/>
    </location>
</feature>
<evidence type="ECO:0000256" key="4">
    <source>
        <dbReference type="SAM" id="MobiDB-lite"/>
    </source>
</evidence>
<accession>A0A6A6ELY3</accession>
<organism evidence="6 7">
    <name type="scientific">Zopfia rhizophila CBS 207.26</name>
    <dbReference type="NCBI Taxonomy" id="1314779"/>
    <lineage>
        <taxon>Eukaryota</taxon>
        <taxon>Fungi</taxon>
        <taxon>Dikarya</taxon>
        <taxon>Ascomycota</taxon>
        <taxon>Pezizomycotina</taxon>
        <taxon>Dothideomycetes</taxon>
        <taxon>Dothideomycetes incertae sedis</taxon>
        <taxon>Zopfiaceae</taxon>
        <taxon>Zopfia</taxon>
    </lineage>
</organism>
<dbReference type="GO" id="GO:0001228">
    <property type="term" value="F:DNA-binding transcription activator activity, RNA polymerase II-specific"/>
    <property type="evidence" value="ECO:0007669"/>
    <property type="project" value="TreeGrafter"/>
</dbReference>
<dbReference type="Pfam" id="PF10297">
    <property type="entry name" value="Hap4_Hap_bind"/>
    <property type="match status" value="1"/>
</dbReference>
<feature type="coiled-coil region" evidence="3">
    <location>
        <begin position="78"/>
        <end position="105"/>
    </location>
</feature>
<dbReference type="GO" id="GO:0000976">
    <property type="term" value="F:transcription cis-regulatory region binding"/>
    <property type="evidence" value="ECO:0007669"/>
    <property type="project" value="InterPro"/>
</dbReference>
<dbReference type="Gene3D" id="1.20.5.170">
    <property type="match status" value="1"/>
</dbReference>
<name>A0A6A6ELY3_9PEZI</name>
<feature type="compositionally biased region" description="Low complexity" evidence="4">
    <location>
        <begin position="393"/>
        <end position="403"/>
    </location>
</feature>
<sequence length="549" mass="59883">LLVITPAPFSATSLTPRVALATASSPPHDYAQPSPLGGGPTSASYVVPPRPKPGRKPATDEPASKRKAQNRESQRAFRARKAAKLNEMQAQVEDADKRHQREMVDMQQSYQVELAAKAAEIAHLLSTIAQKEESDKRLEAERNFWRDRSAQFEAENILLKRQLKERSLNGFYQPRISNSRQDSPTRESLGAFTPIPGTPQAYATPKVDLGCGDCKVNGECACMQEMAKLPNPNVFMAAVSLNTGPSQTASSPMKDVQATSGDATSMFADREIDFTAQFSTKRSRIDNRPSITFLTHSSEQDSKCGFCTDESNCLCKDESLRTLQDLPRTADDMPPLSREPNGVIPNGTETTLDNCSTTGPGTCSDCMVNPRQRAWCQRVAQLRSSSNSDYPTSGSSRNSSISSTLEPIEPRIDLASVPDINMSNRYSIGCRDAFKLFEGRVSMDQGSMDWISNLKPISPTMRKDPLPARKYSALELDTAGVIATLQQSMGPLQPRPADGPNVDLVKLAQERQRTSDSPLTPRAARESDSPGLPISSLVNGAGRGNSSLR</sequence>
<feature type="domain" description="BZIP" evidence="5">
    <location>
        <begin position="65"/>
        <end position="80"/>
    </location>
</feature>
<evidence type="ECO:0000256" key="1">
    <source>
        <dbReference type="ARBA" id="ARBA00004123"/>
    </source>
</evidence>
<evidence type="ECO:0000313" key="7">
    <source>
        <dbReference type="Proteomes" id="UP000800200"/>
    </source>
</evidence>
<reference evidence="6" key="1">
    <citation type="journal article" date="2020" name="Stud. Mycol.">
        <title>101 Dothideomycetes genomes: a test case for predicting lifestyles and emergence of pathogens.</title>
        <authorList>
            <person name="Haridas S."/>
            <person name="Albert R."/>
            <person name="Binder M."/>
            <person name="Bloem J."/>
            <person name="Labutti K."/>
            <person name="Salamov A."/>
            <person name="Andreopoulos B."/>
            <person name="Baker S."/>
            <person name="Barry K."/>
            <person name="Bills G."/>
            <person name="Bluhm B."/>
            <person name="Cannon C."/>
            <person name="Castanera R."/>
            <person name="Culley D."/>
            <person name="Daum C."/>
            <person name="Ezra D."/>
            <person name="Gonzalez J."/>
            <person name="Henrissat B."/>
            <person name="Kuo A."/>
            <person name="Liang C."/>
            <person name="Lipzen A."/>
            <person name="Lutzoni F."/>
            <person name="Magnuson J."/>
            <person name="Mondo S."/>
            <person name="Nolan M."/>
            <person name="Ohm R."/>
            <person name="Pangilinan J."/>
            <person name="Park H.-J."/>
            <person name="Ramirez L."/>
            <person name="Alfaro M."/>
            <person name="Sun H."/>
            <person name="Tritt A."/>
            <person name="Yoshinaga Y."/>
            <person name="Zwiers L.-H."/>
            <person name="Turgeon B."/>
            <person name="Goodwin S."/>
            <person name="Spatafora J."/>
            <person name="Crous P."/>
            <person name="Grigoriev I."/>
        </authorList>
    </citation>
    <scope>NUCLEOTIDE SEQUENCE</scope>
    <source>
        <strain evidence="6">CBS 207.26</strain>
    </source>
</reference>
<feature type="non-terminal residue" evidence="6">
    <location>
        <position position="1"/>
    </location>
</feature>
<dbReference type="SUPFAM" id="SSF57959">
    <property type="entry name" value="Leucine zipper domain"/>
    <property type="match status" value="1"/>
</dbReference>
<keyword evidence="7" id="KW-1185">Reference proteome</keyword>
<evidence type="ECO:0000256" key="3">
    <source>
        <dbReference type="SAM" id="Coils"/>
    </source>
</evidence>
<keyword evidence="2" id="KW-0539">Nucleus</keyword>
<evidence type="ECO:0000256" key="2">
    <source>
        <dbReference type="ARBA" id="ARBA00023242"/>
    </source>
</evidence>
<feature type="region of interest" description="Disordered" evidence="4">
    <location>
        <begin position="385"/>
        <end position="404"/>
    </location>
</feature>
<dbReference type="PANTHER" id="PTHR40621">
    <property type="entry name" value="TRANSCRIPTION FACTOR KAPC-RELATED"/>
    <property type="match status" value="1"/>
</dbReference>
<feature type="region of interest" description="Disordered" evidence="4">
    <location>
        <begin position="20"/>
        <end position="76"/>
    </location>
</feature>
<dbReference type="EMBL" id="ML994616">
    <property type="protein sequence ID" value="KAF2191972.1"/>
    <property type="molecule type" value="Genomic_DNA"/>
</dbReference>
<keyword evidence="3" id="KW-0175">Coiled coil</keyword>
<feature type="compositionally biased region" description="Basic and acidic residues" evidence="4">
    <location>
        <begin position="57"/>
        <end position="75"/>
    </location>
</feature>
<dbReference type="Proteomes" id="UP000800200">
    <property type="component" value="Unassembled WGS sequence"/>
</dbReference>
<feature type="region of interest" description="Disordered" evidence="4">
    <location>
        <begin position="327"/>
        <end position="352"/>
    </location>
</feature>
<dbReference type="PANTHER" id="PTHR40621:SF7">
    <property type="entry name" value="BZIP DOMAIN-CONTAINING PROTEIN"/>
    <property type="match status" value="1"/>
</dbReference>
<dbReference type="InterPro" id="IPR004827">
    <property type="entry name" value="bZIP"/>
</dbReference>
<dbReference type="AlphaFoldDB" id="A0A6A6ELY3"/>
<evidence type="ECO:0000313" key="6">
    <source>
        <dbReference type="EMBL" id="KAF2191972.1"/>
    </source>
</evidence>
<evidence type="ECO:0000259" key="5">
    <source>
        <dbReference type="PROSITE" id="PS00036"/>
    </source>
</evidence>
<proteinExistence type="predicted"/>
<dbReference type="InterPro" id="IPR046347">
    <property type="entry name" value="bZIP_sf"/>
</dbReference>
<dbReference type="InterPro" id="IPR018287">
    <property type="entry name" value="Hap4_TF_heteromerisation"/>
</dbReference>
<dbReference type="OrthoDB" id="5374328at2759"/>
<dbReference type="GO" id="GO:0090575">
    <property type="term" value="C:RNA polymerase II transcription regulator complex"/>
    <property type="evidence" value="ECO:0007669"/>
    <property type="project" value="TreeGrafter"/>
</dbReference>
<dbReference type="InterPro" id="IPR050936">
    <property type="entry name" value="AP-1-like"/>
</dbReference>
<dbReference type="PROSITE" id="PS00036">
    <property type="entry name" value="BZIP_BASIC"/>
    <property type="match status" value="1"/>
</dbReference>
<protein>
    <recommendedName>
        <fullName evidence="5">BZIP domain-containing protein</fullName>
    </recommendedName>
</protein>
<dbReference type="CDD" id="cd14688">
    <property type="entry name" value="bZIP_YAP"/>
    <property type="match status" value="1"/>
</dbReference>
<comment type="subcellular location">
    <subcellularLocation>
        <location evidence="1">Nucleus</location>
    </subcellularLocation>
</comment>